<evidence type="ECO:0000256" key="1">
    <source>
        <dbReference type="SAM" id="MobiDB-lite"/>
    </source>
</evidence>
<dbReference type="AlphaFoldDB" id="A0A6L2KQY6"/>
<gene>
    <name evidence="2" type="ORF">Tci_023929</name>
</gene>
<evidence type="ECO:0000313" key="2">
    <source>
        <dbReference type="EMBL" id="GEU51951.1"/>
    </source>
</evidence>
<dbReference type="GO" id="GO:0016757">
    <property type="term" value="F:glycosyltransferase activity"/>
    <property type="evidence" value="ECO:0007669"/>
    <property type="project" value="UniProtKB-KW"/>
</dbReference>
<organism evidence="2">
    <name type="scientific">Tanacetum cinerariifolium</name>
    <name type="common">Dalmatian daisy</name>
    <name type="synonym">Chrysanthemum cinerariifolium</name>
    <dbReference type="NCBI Taxonomy" id="118510"/>
    <lineage>
        <taxon>Eukaryota</taxon>
        <taxon>Viridiplantae</taxon>
        <taxon>Streptophyta</taxon>
        <taxon>Embryophyta</taxon>
        <taxon>Tracheophyta</taxon>
        <taxon>Spermatophyta</taxon>
        <taxon>Magnoliopsida</taxon>
        <taxon>eudicotyledons</taxon>
        <taxon>Gunneridae</taxon>
        <taxon>Pentapetalae</taxon>
        <taxon>asterids</taxon>
        <taxon>campanulids</taxon>
        <taxon>Asterales</taxon>
        <taxon>Asteraceae</taxon>
        <taxon>Asteroideae</taxon>
        <taxon>Anthemideae</taxon>
        <taxon>Anthemidinae</taxon>
        <taxon>Tanacetum</taxon>
    </lineage>
</organism>
<dbReference type="PANTHER" id="PTHR31288:SF5">
    <property type="entry name" value="PROTEIN MANNAN SYNTHESIS-RELATED 1"/>
    <property type="match status" value="1"/>
</dbReference>
<comment type="caution">
    <text evidence="2">The sequence shown here is derived from an EMBL/GenBank/DDBJ whole genome shotgun (WGS) entry which is preliminary data.</text>
</comment>
<proteinExistence type="predicted"/>
<name>A0A6L2KQY6_TANCI</name>
<feature type="region of interest" description="Disordered" evidence="1">
    <location>
        <begin position="68"/>
        <end position="99"/>
    </location>
</feature>
<protein>
    <submittedName>
        <fullName evidence="2">GDP-fucose protein O-fucosyltransferase protein</fullName>
    </submittedName>
</protein>
<reference evidence="2" key="1">
    <citation type="journal article" date="2019" name="Sci. Rep.">
        <title>Draft genome of Tanacetum cinerariifolium, the natural source of mosquito coil.</title>
        <authorList>
            <person name="Yamashiro T."/>
            <person name="Shiraishi A."/>
            <person name="Satake H."/>
            <person name="Nakayama K."/>
        </authorList>
    </citation>
    <scope>NUCLEOTIDE SEQUENCE</scope>
</reference>
<dbReference type="InterPro" id="IPR024709">
    <property type="entry name" value="FucosylTrfase_pln"/>
</dbReference>
<keyword evidence="2" id="KW-0808">Transferase</keyword>
<dbReference type="EMBL" id="BKCJ010002945">
    <property type="protein sequence ID" value="GEU51951.1"/>
    <property type="molecule type" value="Genomic_DNA"/>
</dbReference>
<sequence length="255" mass="29148">MEMLFTINPHPHYPMNANTNIETFSSLPIPIQESESHQEEIDVVAITNDVLPPRVDNDDSDEEVDALRVDNSNSNSEHEYSVSEDSDFDNPPVLLPPPEPPDKEFDFEIDFRNEFSVVRNTIVKFECIDARIVFSDKNDVLSYFMFDKVIKKKLSSDKDKNSIGCLALYGALELQPDVQQVVDSMVKRLKSWIRKLDGKFVVVDLRLDMLDKRGCQDINNGYVGGSKKCYNPEEIAFFLKKLGFDKDTATYLTHP</sequence>
<keyword evidence="2" id="KW-0328">Glycosyltransferase</keyword>
<dbReference type="PANTHER" id="PTHR31288">
    <property type="entry name" value="O-FUCOSYLTRANSFERASE FAMILY PROTEIN"/>
    <property type="match status" value="1"/>
</dbReference>
<accession>A0A6L2KQY6</accession>